<feature type="transmembrane region" description="Helical" evidence="8">
    <location>
        <begin position="220"/>
        <end position="242"/>
    </location>
</feature>
<keyword evidence="5 8" id="KW-0812">Transmembrane</keyword>
<evidence type="ECO:0000259" key="9">
    <source>
        <dbReference type="Pfam" id="PF13231"/>
    </source>
</evidence>
<feature type="transmembrane region" description="Helical" evidence="8">
    <location>
        <begin position="6"/>
        <end position="23"/>
    </location>
</feature>
<dbReference type="GO" id="GO:0005886">
    <property type="term" value="C:plasma membrane"/>
    <property type="evidence" value="ECO:0007669"/>
    <property type="project" value="UniProtKB-SubCell"/>
</dbReference>
<dbReference type="GO" id="GO:0016763">
    <property type="term" value="F:pentosyltransferase activity"/>
    <property type="evidence" value="ECO:0007669"/>
    <property type="project" value="TreeGrafter"/>
</dbReference>
<feature type="transmembrane region" description="Helical" evidence="8">
    <location>
        <begin position="127"/>
        <end position="146"/>
    </location>
</feature>
<feature type="transmembrane region" description="Helical" evidence="8">
    <location>
        <begin position="178"/>
        <end position="208"/>
    </location>
</feature>
<evidence type="ECO:0000313" key="11">
    <source>
        <dbReference type="Proteomes" id="UP000231567"/>
    </source>
</evidence>
<feature type="transmembrane region" description="Helical" evidence="8">
    <location>
        <begin position="346"/>
        <end position="367"/>
    </location>
</feature>
<feature type="transmembrane region" description="Helical" evidence="8">
    <location>
        <begin position="291"/>
        <end position="308"/>
    </location>
</feature>
<evidence type="ECO:0000256" key="1">
    <source>
        <dbReference type="ARBA" id="ARBA00004651"/>
    </source>
</evidence>
<dbReference type="GO" id="GO:0009103">
    <property type="term" value="P:lipopolysaccharide biosynthetic process"/>
    <property type="evidence" value="ECO:0007669"/>
    <property type="project" value="UniProtKB-ARBA"/>
</dbReference>
<evidence type="ECO:0000256" key="5">
    <source>
        <dbReference type="ARBA" id="ARBA00022692"/>
    </source>
</evidence>
<feature type="transmembrane region" description="Helical" evidence="8">
    <location>
        <begin position="262"/>
        <end position="279"/>
    </location>
</feature>
<feature type="transmembrane region" description="Helical" evidence="8">
    <location>
        <begin position="153"/>
        <end position="172"/>
    </location>
</feature>
<comment type="subcellular location">
    <subcellularLocation>
        <location evidence="1">Cell membrane</location>
        <topology evidence="1">Multi-pass membrane protein</topology>
    </subcellularLocation>
</comment>
<evidence type="ECO:0000256" key="3">
    <source>
        <dbReference type="ARBA" id="ARBA00022676"/>
    </source>
</evidence>
<protein>
    <recommendedName>
        <fullName evidence="9">Glycosyltransferase RgtA/B/C/D-like domain-containing protein</fullName>
    </recommendedName>
</protein>
<feature type="transmembrane region" description="Helical" evidence="8">
    <location>
        <begin position="100"/>
        <end position="121"/>
    </location>
</feature>
<dbReference type="InterPro" id="IPR050297">
    <property type="entry name" value="LipidA_mod_glycosyltrf_83"/>
</dbReference>
<dbReference type="AlphaFoldDB" id="A0A2G9YQD6"/>
<reference evidence="10 11" key="1">
    <citation type="submission" date="2017-09" db="EMBL/GenBank/DDBJ databases">
        <title>Depth-based differentiation of microbial function through sediment-hosted aquifers and enrichment of novel symbionts in the deep terrestrial subsurface.</title>
        <authorList>
            <person name="Probst A.J."/>
            <person name="Ladd B."/>
            <person name="Jarett J.K."/>
            <person name="Geller-Mcgrath D.E."/>
            <person name="Sieber C.M."/>
            <person name="Emerson J.B."/>
            <person name="Anantharaman K."/>
            <person name="Thomas B.C."/>
            <person name="Malmstrom R."/>
            <person name="Stieglmeier M."/>
            <person name="Klingl A."/>
            <person name="Woyke T."/>
            <person name="Ryan C.M."/>
            <person name="Banfield J.F."/>
        </authorList>
    </citation>
    <scope>NUCLEOTIDE SEQUENCE [LARGE SCALE GENOMIC DNA]</scope>
    <source>
        <strain evidence="10">CG23_combo_of_CG06-09_8_20_14_all_40_13</strain>
    </source>
</reference>
<comment type="caution">
    <text evidence="10">The sequence shown here is derived from an EMBL/GenBank/DDBJ whole genome shotgun (WGS) entry which is preliminary data.</text>
</comment>
<organism evidence="10 11">
    <name type="scientific">Candidatus Nealsonbacteria bacterium CG23_combo_of_CG06-09_8_20_14_all_40_13</name>
    <dbReference type="NCBI Taxonomy" id="1974724"/>
    <lineage>
        <taxon>Bacteria</taxon>
        <taxon>Candidatus Nealsoniibacteriota</taxon>
    </lineage>
</organism>
<proteinExistence type="predicted"/>
<dbReference type="Proteomes" id="UP000231567">
    <property type="component" value="Unassembled WGS sequence"/>
</dbReference>
<keyword evidence="6 8" id="KW-1133">Transmembrane helix</keyword>
<evidence type="ECO:0000256" key="7">
    <source>
        <dbReference type="ARBA" id="ARBA00023136"/>
    </source>
</evidence>
<keyword evidence="4" id="KW-0808">Transferase</keyword>
<name>A0A2G9YQD6_9BACT</name>
<accession>A0A2G9YQD6</accession>
<keyword evidence="3" id="KW-0328">Glycosyltransferase</keyword>
<dbReference type="Pfam" id="PF13231">
    <property type="entry name" value="PMT_2"/>
    <property type="match status" value="1"/>
</dbReference>
<sequence length="515" mass="59679">MKKNKIEILILIVILAIASFLIFKNLGQQMLWNDEAETAVIARNILKYGYPSPWDGKNLITQQNGSETVQIGNAYFWAWHPWLQDYLTAGSFKIFGVNNFTARLPFALAAVLSIFVLYLLVKRLFQNSSLALLSSLLLSLSVPFLLYSRQGRYYILAALFGLLVLYFYDKIIKEKKGIFALALFSILLFHSNFYAAGALFLSLILFFLLYDFSKERLKKLIIAALFFLIFTVPWLYFFYNGLHAQPTLKMVAGNIYLYLNQFHYIFPLILLPLLFFIWPDKKRKGKLKRKVSLLIFPILVSWIFMSFILARSDAYLSLRYITYVVPLFATIFALILSWLWQKSPAIAFLVAIVFIFTNIFSLGWLGILNPILKSAGGKQKTIAAQSYLKDYLYEINHNYIGPISGIVKFLRKNIQPGDTLETNYEQESIIFYTDAKIINRVANPQSPVFKLTHSPYTADWIIKRKYWPEIQIPESFQEIEIPYPDLPWDNLPEIDYHKFQSVSGFPKVKIYKPAQ</sequence>
<keyword evidence="2" id="KW-1003">Cell membrane</keyword>
<dbReference type="InterPro" id="IPR038731">
    <property type="entry name" value="RgtA/B/C-like"/>
</dbReference>
<feature type="transmembrane region" description="Helical" evidence="8">
    <location>
        <begin position="320"/>
        <end position="339"/>
    </location>
</feature>
<dbReference type="PANTHER" id="PTHR33908:SF11">
    <property type="entry name" value="MEMBRANE PROTEIN"/>
    <property type="match status" value="1"/>
</dbReference>
<keyword evidence="7 8" id="KW-0472">Membrane</keyword>
<feature type="domain" description="Glycosyltransferase RgtA/B/C/D-like" evidence="9">
    <location>
        <begin position="80"/>
        <end position="236"/>
    </location>
</feature>
<evidence type="ECO:0000256" key="6">
    <source>
        <dbReference type="ARBA" id="ARBA00022989"/>
    </source>
</evidence>
<gene>
    <name evidence="10" type="ORF">COX39_02910</name>
</gene>
<evidence type="ECO:0000256" key="4">
    <source>
        <dbReference type="ARBA" id="ARBA00022679"/>
    </source>
</evidence>
<dbReference type="EMBL" id="PCRM01000039">
    <property type="protein sequence ID" value="PIP21456.1"/>
    <property type="molecule type" value="Genomic_DNA"/>
</dbReference>
<dbReference type="PANTHER" id="PTHR33908">
    <property type="entry name" value="MANNOSYLTRANSFERASE YKCB-RELATED"/>
    <property type="match status" value="1"/>
</dbReference>
<evidence type="ECO:0000313" key="10">
    <source>
        <dbReference type="EMBL" id="PIP21456.1"/>
    </source>
</evidence>
<evidence type="ECO:0000256" key="8">
    <source>
        <dbReference type="SAM" id="Phobius"/>
    </source>
</evidence>
<evidence type="ECO:0000256" key="2">
    <source>
        <dbReference type="ARBA" id="ARBA00022475"/>
    </source>
</evidence>